<name>A0A0X3BP57_9EURY</name>
<dbReference type="KEGG" id="mema:MMAB1_2625"/>
<dbReference type="AlphaFoldDB" id="A0A0X3BP57"/>
<gene>
    <name evidence="1" type="ORF">MMAB1_2625</name>
</gene>
<dbReference type="EMBL" id="LT158599">
    <property type="protein sequence ID" value="CVK33838.1"/>
    <property type="molecule type" value="Genomic_DNA"/>
</dbReference>
<evidence type="ECO:0000313" key="2">
    <source>
        <dbReference type="Proteomes" id="UP000069850"/>
    </source>
</evidence>
<reference evidence="1 2" key="1">
    <citation type="submission" date="2016-01" db="EMBL/GenBank/DDBJ databases">
        <authorList>
            <person name="Manzoor S."/>
        </authorList>
    </citation>
    <scope>NUCLEOTIDE SEQUENCE [LARGE SCALE GENOMIC DNA]</scope>
    <source>
        <strain evidence="1">Methanoculleus sp MAB1</strain>
    </source>
</reference>
<protein>
    <submittedName>
        <fullName evidence="1">Uncharacterized protein</fullName>
    </submittedName>
</protein>
<organism evidence="1 2">
    <name type="scientific">Methanoculleus bourgensis</name>
    <dbReference type="NCBI Taxonomy" id="83986"/>
    <lineage>
        <taxon>Archaea</taxon>
        <taxon>Methanobacteriati</taxon>
        <taxon>Methanobacteriota</taxon>
        <taxon>Stenosarchaea group</taxon>
        <taxon>Methanomicrobia</taxon>
        <taxon>Methanomicrobiales</taxon>
        <taxon>Methanomicrobiaceae</taxon>
        <taxon>Methanoculleus</taxon>
    </lineage>
</organism>
<evidence type="ECO:0000313" key="1">
    <source>
        <dbReference type="EMBL" id="CVK33838.1"/>
    </source>
</evidence>
<sequence length="59" mass="6589">MRPSPVSNSQCSVLLVTHPTRRPYRGRGQYVAIPRGKPSPGTMNFWCEPVGLSLIAHRQ</sequence>
<accession>A0A0X3BP57</accession>
<dbReference type="Proteomes" id="UP000069850">
    <property type="component" value="Chromosome 1"/>
</dbReference>
<proteinExistence type="predicted"/>